<feature type="region of interest" description="Disordered" evidence="1">
    <location>
        <begin position="41"/>
        <end position="80"/>
    </location>
</feature>
<keyword evidence="2" id="KW-1185">Reference proteome</keyword>
<protein>
    <submittedName>
        <fullName evidence="3">Uncharacterized protein</fullName>
    </submittedName>
</protein>
<evidence type="ECO:0000313" key="3">
    <source>
        <dbReference type="WBParaSite" id="Csp11.Scaffold629.g10503.t1"/>
    </source>
</evidence>
<name>A0A1I7TPK4_9PELO</name>
<evidence type="ECO:0000313" key="2">
    <source>
        <dbReference type="Proteomes" id="UP000095282"/>
    </source>
</evidence>
<accession>A0A1I7TPK4</accession>
<dbReference type="Proteomes" id="UP000095282">
    <property type="component" value="Unplaced"/>
</dbReference>
<feature type="compositionally biased region" description="Polar residues" evidence="1">
    <location>
        <begin position="50"/>
        <end position="60"/>
    </location>
</feature>
<evidence type="ECO:0000256" key="1">
    <source>
        <dbReference type="SAM" id="MobiDB-lite"/>
    </source>
</evidence>
<dbReference type="AlphaFoldDB" id="A0A1I7TPK4"/>
<organism evidence="2 3">
    <name type="scientific">Caenorhabditis tropicalis</name>
    <dbReference type="NCBI Taxonomy" id="1561998"/>
    <lineage>
        <taxon>Eukaryota</taxon>
        <taxon>Metazoa</taxon>
        <taxon>Ecdysozoa</taxon>
        <taxon>Nematoda</taxon>
        <taxon>Chromadorea</taxon>
        <taxon>Rhabditida</taxon>
        <taxon>Rhabditina</taxon>
        <taxon>Rhabditomorpha</taxon>
        <taxon>Rhabditoidea</taxon>
        <taxon>Rhabditidae</taxon>
        <taxon>Peloderinae</taxon>
        <taxon>Caenorhabditis</taxon>
    </lineage>
</organism>
<sequence>MNSLNQNNKIRICHDNPRESTIKGRKFARKFILFYNASSQAEEAKLPSCRNKTPRNNQLPLATRRPSPGKNSAFPEKVSS</sequence>
<reference evidence="3" key="1">
    <citation type="submission" date="2016-11" db="UniProtKB">
        <authorList>
            <consortium name="WormBaseParasite"/>
        </authorList>
    </citation>
    <scope>IDENTIFICATION</scope>
</reference>
<dbReference type="WBParaSite" id="Csp11.Scaffold629.g10503.t1">
    <property type="protein sequence ID" value="Csp11.Scaffold629.g10503.t1"/>
    <property type="gene ID" value="Csp11.Scaffold629.g10503"/>
</dbReference>
<proteinExistence type="predicted"/>